<dbReference type="Proteomes" id="UP000604046">
    <property type="component" value="Unassembled WGS sequence"/>
</dbReference>
<dbReference type="GO" id="GO:0004843">
    <property type="term" value="F:cysteine-type deubiquitinase activity"/>
    <property type="evidence" value="ECO:0007669"/>
    <property type="project" value="InterPro"/>
</dbReference>
<gene>
    <name evidence="3" type="primary">Usp17lb</name>
    <name evidence="3" type="ORF">SNAT2548_LOCUS8113</name>
</gene>
<dbReference type="OrthoDB" id="286820at2759"/>
<dbReference type="GO" id="GO:0005634">
    <property type="term" value="C:nucleus"/>
    <property type="evidence" value="ECO:0007669"/>
    <property type="project" value="TreeGrafter"/>
</dbReference>
<dbReference type="PROSITE" id="PS50235">
    <property type="entry name" value="USP_3"/>
    <property type="match status" value="1"/>
</dbReference>
<feature type="region of interest" description="Disordered" evidence="1">
    <location>
        <begin position="1"/>
        <end position="25"/>
    </location>
</feature>
<dbReference type="InterPro" id="IPR001394">
    <property type="entry name" value="Peptidase_C19_UCH"/>
</dbReference>
<dbReference type="InterPro" id="IPR028889">
    <property type="entry name" value="USP"/>
</dbReference>
<reference evidence="3" key="1">
    <citation type="submission" date="2021-02" db="EMBL/GenBank/DDBJ databases">
        <authorList>
            <person name="Dougan E. K."/>
            <person name="Rhodes N."/>
            <person name="Thang M."/>
            <person name="Chan C."/>
        </authorList>
    </citation>
    <scope>NUCLEOTIDE SEQUENCE</scope>
</reference>
<proteinExistence type="predicted"/>
<feature type="domain" description="USP" evidence="2">
    <location>
        <begin position="46"/>
        <end position="358"/>
    </location>
</feature>
<protein>
    <submittedName>
        <fullName evidence="3">Usp17lb protein</fullName>
    </submittedName>
</protein>
<dbReference type="AlphaFoldDB" id="A0A812K5U5"/>
<evidence type="ECO:0000313" key="3">
    <source>
        <dbReference type="EMBL" id="CAE7221030.1"/>
    </source>
</evidence>
<dbReference type="InterPro" id="IPR050164">
    <property type="entry name" value="Peptidase_C19"/>
</dbReference>
<accession>A0A812K5U5</accession>
<dbReference type="GO" id="GO:0005829">
    <property type="term" value="C:cytosol"/>
    <property type="evidence" value="ECO:0007669"/>
    <property type="project" value="TreeGrafter"/>
</dbReference>
<comment type="caution">
    <text evidence="3">The sequence shown here is derived from an EMBL/GenBank/DDBJ whole genome shotgun (WGS) entry which is preliminary data.</text>
</comment>
<dbReference type="PANTHER" id="PTHR24006">
    <property type="entry name" value="UBIQUITIN CARBOXYL-TERMINAL HYDROLASE"/>
    <property type="match status" value="1"/>
</dbReference>
<evidence type="ECO:0000259" key="2">
    <source>
        <dbReference type="PROSITE" id="PS50235"/>
    </source>
</evidence>
<name>A0A812K5U5_9DINO</name>
<evidence type="ECO:0000256" key="1">
    <source>
        <dbReference type="SAM" id="MobiDB-lite"/>
    </source>
</evidence>
<dbReference type="GO" id="GO:0016579">
    <property type="term" value="P:protein deubiquitination"/>
    <property type="evidence" value="ECO:0007669"/>
    <property type="project" value="InterPro"/>
</dbReference>
<dbReference type="Pfam" id="PF00443">
    <property type="entry name" value="UCH"/>
    <property type="match status" value="1"/>
</dbReference>
<feature type="compositionally biased region" description="Low complexity" evidence="1">
    <location>
        <begin position="8"/>
        <end position="24"/>
    </location>
</feature>
<keyword evidence="4" id="KW-1185">Reference proteome</keyword>
<dbReference type="EMBL" id="CAJNDS010000591">
    <property type="protein sequence ID" value="CAE7221030.1"/>
    <property type="molecule type" value="Genomic_DNA"/>
</dbReference>
<sequence>MASSKSHAPTPAAPAQAAQAAPAPSSVFRTLPTEGTVAVSHQPPHVGLQNTNNTCYMNSFIQGLYLTDAFIWRLFSFKLRLKDNPSKVDQEDFEFGTKLVDLLQRQVAKMSLTRHSNTDIWDILQSFPDVYRSGEQQDVTETIRFVFEKLGSFEQPLIREVFAGQLQENLQCKVCGHIKAKPETFTDLVLSVPTEDEVKRSGTIPTTQALLQDRLKFEELDADCLVNCERCQDKRQMGKWCEIVSPPSHLCICLNRFTFNVEKMDFTKEKTPVRVDGGVTIGPYEYALYHVIIHTGKDASSGHYYAVGRRSEPVASGDQGWYTMDDSQIKPAELGLLQGNPPEKLKDDNPYVLFYRCTNAPATPPLRIPKKMESYVKKEDAKRTE</sequence>
<organism evidence="3 4">
    <name type="scientific">Symbiodinium natans</name>
    <dbReference type="NCBI Taxonomy" id="878477"/>
    <lineage>
        <taxon>Eukaryota</taxon>
        <taxon>Sar</taxon>
        <taxon>Alveolata</taxon>
        <taxon>Dinophyceae</taxon>
        <taxon>Suessiales</taxon>
        <taxon>Symbiodiniaceae</taxon>
        <taxon>Symbiodinium</taxon>
    </lineage>
</organism>
<dbReference type="InterPro" id="IPR038765">
    <property type="entry name" value="Papain-like_cys_pep_sf"/>
</dbReference>
<dbReference type="Gene3D" id="3.90.70.10">
    <property type="entry name" value="Cysteine proteinases"/>
    <property type="match status" value="1"/>
</dbReference>
<evidence type="ECO:0000313" key="4">
    <source>
        <dbReference type="Proteomes" id="UP000604046"/>
    </source>
</evidence>
<dbReference type="SUPFAM" id="SSF54001">
    <property type="entry name" value="Cysteine proteinases"/>
    <property type="match status" value="1"/>
</dbReference>